<feature type="non-terminal residue" evidence="4">
    <location>
        <position position="99"/>
    </location>
</feature>
<keyword evidence="5" id="KW-1185">Reference proteome</keyword>
<evidence type="ECO:0000256" key="2">
    <source>
        <dbReference type="ARBA" id="ARBA00022737"/>
    </source>
</evidence>
<comment type="caution">
    <text evidence="4">The sequence shown here is derived from an EMBL/GenBank/DDBJ whole genome shotgun (WGS) entry which is preliminary data.</text>
</comment>
<keyword evidence="2" id="KW-0677">Repeat</keyword>
<dbReference type="InterPro" id="IPR051242">
    <property type="entry name" value="WD-EF-hand_domain"/>
</dbReference>
<proteinExistence type="predicted"/>
<evidence type="ECO:0000256" key="1">
    <source>
        <dbReference type="ARBA" id="ARBA00022574"/>
    </source>
</evidence>
<organism evidence="4 5">
    <name type="scientific">Dryococelus australis</name>
    <dbReference type="NCBI Taxonomy" id="614101"/>
    <lineage>
        <taxon>Eukaryota</taxon>
        <taxon>Metazoa</taxon>
        <taxon>Ecdysozoa</taxon>
        <taxon>Arthropoda</taxon>
        <taxon>Hexapoda</taxon>
        <taxon>Insecta</taxon>
        <taxon>Pterygota</taxon>
        <taxon>Neoptera</taxon>
        <taxon>Polyneoptera</taxon>
        <taxon>Phasmatodea</taxon>
        <taxon>Verophasmatodea</taxon>
        <taxon>Anareolatae</taxon>
        <taxon>Phasmatidae</taxon>
        <taxon>Eurycanthinae</taxon>
        <taxon>Dryococelus</taxon>
    </lineage>
</organism>
<protein>
    <submittedName>
        <fullName evidence="4">Uncharacterized protein</fullName>
    </submittedName>
</protein>
<sequence length="99" mass="11464">MVCLPDVNLVCISSTEQDLKFYNIIAKQFQLHLLITSLKCTVVCMHYYFAKDLNKKSRLILGDSGGNVTVISFTTMFRGPFRRNLGEDLIHFRYEELLQ</sequence>
<evidence type="ECO:0000313" key="4">
    <source>
        <dbReference type="EMBL" id="KAJ8896957.1"/>
    </source>
</evidence>
<dbReference type="EMBL" id="JARBHB010000001">
    <property type="protein sequence ID" value="KAJ8896957.1"/>
    <property type="molecule type" value="Genomic_DNA"/>
</dbReference>
<keyword evidence="3" id="KW-0812">Transmembrane</keyword>
<evidence type="ECO:0000313" key="5">
    <source>
        <dbReference type="Proteomes" id="UP001159363"/>
    </source>
</evidence>
<name>A0ABQ9IJT3_9NEOP</name>
<reference evidence="4 5" key="1">
    <citation type="submission" date="2023-02" db="EMBL/GenBank/DDBJ databases">
        <title>LHISI_Scaffold_Assembly.</title>
        <authorList>
            <person name="Stuart O.P."/>
            <person name="Cleave R."/>
            <person name="Magrath M.J.L."/>
            <person name="Mikheyev A.S."/>
        </authorList>
    </citation>
    <scope>NUCLEOTIDE SEQUENCE [LARGE SCALE GENOMIC DNA]</scope>
    <source>
        <strain evidence="4">Daus_M_001</strain>
        <tissue evidence="4">Leg muscle</tissue>
    </source>
</reference>
<dbReference type="PANTHER" id="PTHR44324:SF6">
    <property type="entry name" value="EF-HAND CALCIUM BINDING DOMAIN 8"/>
    <property type="match status" value="1"/>
</dbReference>
<dbReference type="PANTHER" id="PTHR44324">
    <property type="entry name" value="WD40 REPEAT DOMAIN 95"/>
    <property type="match status" value="1"/>
</dbReference>
<keyword evidence="3" id="KW-1133">Transmembrane helix</keyword>
<gene>
    <name evidence="4" type="ORF">PR048_002303</name>
</gene>
<keyword evidence="1" id="KW-0853">WD repeat</keyword>
<evidence type="ECO:0000256" key="3">
    <source>
        <dbReference type="SAM" id="Phobius"/>
    </source>
</evidence>
<accession>A0ABQ9IJT3</accession>
<keyword evidence="3" id="KW-0472">Membrane</keyword>
<feature type="transmembrane region" description="Helical" evidence="3">
    <location>
        <begin position="29"/>
        <end position="49"/>
    </location>
</feature>
<dbReference type="Proteomes" id="UP001159363">
    <property type="component" value="Chromosome 1"/>
</dbReference>